<organism evidence="3 4">
    <name type="scientific">Sclerotinia sclerotiorum (strain ATCC 18683 / 1980 / Ss-1)</name>
    <name type="common">White mold</name>
    <name type="synonym">Whetzelinia sclerotiorum</name>
    <dbReference type="NCBI Taxonomy" id="665079"/>
    <lineage>
        <taxon>Eukaryota</taxon>
        <taxon>Fungi</taxon>
        <taxon>Dikarya</taxon>
        <taxon>Ascomycota</taxon>
        <taxon>Pezizomycotina</taxon>
        <taxon>Leotiomycetes</taxon>
        <taxon>Helotiales</taxon>
        <taxon>Sclerotiniaceae</taxon>
        <taxon>Sclerotinia</taxon>
    </lineage>
</organism>
<name>A7EMC8_SCLS1</name>
<dbReference type="InterPro" id="IPR006600">
    <property type="entry name" value="HTH_CenpB_DNA-bd_dom"/>
</dbReference>
<keyword evidence="4" id="KW-1185">Reference proteome</keyword>
<dbReference type="AlphaFoldDB" id="A7EMC8"/>
<evidence type="ECO:0000313" key="3">
    <source>
        <dbReference type="EMBL" id="EDO03994.1"/>
    </source>
</evidence>
<accession>A7EMC8</accession>
<dbReference type="InParanoid" id="A7EMC8"/>
<dbReference type="Pfam" id="PF03221">
    <property type="entry name" value="HTH_Tnp_Tc5"/>
    <property type="match status" value="1"/>
</dbReference>
<dbReference type="KEGG" id="ssl:SS1G_06476"/>
<reference evidence="4" key="1">
    <citation type="journal article" date="2011" name="PLoS Genet.">
        <title>Genomic analysis of the necrotrophic fungal pathogens Sclerotinia sclerotiorum and Botrytis cinerea.</title>
        <authorList>
            <person name="Amselem J."/>
            <person name="Cuomo C.A."/>
            <person name="van Kan J.A."/>
            <person name="Viaud M."/>
            <person name="Benito E.P."/>
            <person name="Couloux A."/>
            <person name="Coutinho P.M."/>
            <person name="de Vries R.P."/>
            <person name="Dyer P.S."/>
            <person name="Fillinger S."/>
            <person name="Fournier E."/>
            <person name="Gout L."/>
            <person name="Hahn M."/>
            <person name="Kohn L."/>
            <person name="Lapalu N."/>
            <person name="Plummer K.M."/>
            <person name="Pradier J.M."/>
            <person name="Quevillon E."/>
            <person name="Sharon A."/>
            <person name="Simon A."/>
            <person name="ten Have A."/>
            <person name="Tudzynski B."/>
            <person name="Tudzynski P."/>
            <person name="Wincker P."/>
            <person name="Andrew M."/>
            <person name="Anthouard V."/>
            <person name="Beever R.E."/>
            <person name="Beffa R."/>
            <person name="Benoit I."/>
            <person name="Bouzid O."/>
            <person name="Brault B."/>
            <person name="Chen Z."/>
            <person name="Choquer M."/>
            <person name="Collemare J."/>
            <person name="Cotton P."/>
            <person name="Danchin E.G."/>
            <person name="Da Silva C."/>
            <person name="Gautier A."/>
            <person name="Giraud C."/>
            <person name="Giraud T."/>
            <person name="Gonzalez C."/>
            <person name="Grossetete S."/>
            <person name="Guldener U."/>
            <person name="Henrissat B."/>
            <person name="Howlett B.J."/>
            <person name="Kodira C."/>
            <person name="Kretschmer M."/>
            <person name="Lappartient A."/>
            <person name="Leroch M."/>
            <person name="Levis C."/>
            <person name="Mauceli E."/>
            <person name="Neuveglise C."/>
            <person name="Oeser B."/>
            <person name="Pearson M."/>
            <person name="Poulain J."/>
            <person name="Poussereau N."/>
            <person name="Quesneville H."/>
            <person name="Rascle C."/>
            <person name="Schumacher J."/>
            <person name="Segurens B."/>
            <person name="Sexton A."/>
            <person name="Silva E."/>
            <person name="Sirven C."/>
            <person name="Soanes D.M."/>
            <person name="Talbot N.J."/>
            <person name="Templeton M."/>
            <person name="Yandava C."/>
            <person name="Yarden O."/>
            <person name="Zeng Q."/>
            <person name="Rollins J.A."/>
            <person name="Lebrun M.H."/>
            <person name="Dickman M."/>
        </authorList>
    </citation>
    <scope>NUCLEOTIDE SEQUENCE [LARGE SCALE GENOMIC DNA]</scope>
    <source>
        <strain evidence="4">ATCC 18683 / 1980 / Ss-1</strain>
    </source>
</reference>
<dbReference type="EMBL" id="CH476628">
    <property type="protein sequence ID" value="EDO03994.1"/>
    <property type="molecule type" value="Genomic_DNA"/>
</dbReference>
<sequence>MNGFTPRVETRANCYNLTKLKKEVIVQYILDIDNRGFPPKIKGVEDMANYILESRNAKKIGKLWAHRFVKRYIILEIYFSRVYDFQRALCEDPKLIEEWFKLVSNMQAKYSILDYDFYNFDETGFMMGIIYPEMVATAIIYGNGEGETIPLFLMIQGQVHLSNWYTETDFPADWVIKPISNR</sequence>
<dbReference type="GO" id="GO:0005634">
    <property type="term" value="C:nucleus"/>
    <property type="evidence" value="ECO:0000318"/>
    <property type="project" value="GO_Central"/>
</dbReference>
<keyword evidence="1" id="KW-0238">DNA-binding</keyword>
<evidence type="ECO:0000259" key="2">
    <source>
        <dbReference type="PROSITE" id="PS51253"/>
    </source>
</evidence>
<feature type="domain" description="HTH CENPB-type" evidence="2">
    <location>
        <begin position="9"/>
        <end position="78"/>
    </location>
</feature>
<dbReference type="GeneID" id="5488557"/>
<proteinExistence type="predicted"/>
<dbReference type="Proteomes" id="UP000001312">
    <property type="component" value="Unassembled WGS sequence"/>
</dbReference>
<dbReference type="PROSITE" id="PS51253">
    <property type="entry name" value="HTH_CENPB"/>
    <property type="match status" value="1"/>
</dbReference>
<gene>
    <name evidence="3" type="ORF">SS1G_06476</name>
</gene>
<dbReference type="RefSeq" id="XP_001592236.1">
    <property type="nucleotide sequence ID" value="XM_001592186.1"/>
</dbReference>
<dbReference type="GO" id="GO:0003677">
    <property type="term" value="F:DNA binding"/>
    <property type="evidence" value="ECO:0000318"/>
    <property type="project" value="GO_Central"/>
</dbReference>
<evidence type="ECO:0000313" key="4">
    <source>
        <dbReference type="Proteomes" id="UP000001312"/>
    </source>
</evidence>
<evidence type="ECO:0000256" key="1">
    <source>
        <dbReference type="ARBA" id="ARBA00023125"/>
    </source>
</evidence>
<protein>
    <recommendedName>
        <fullName evidence="2">HTH CENPB-type domain-containing protein</fullName>
    </recommendedName>
</protein>